<keyword evidence="4" id="KW-1185">Reference proteome</keyword>
<accession>A0AA39UU48</accession>
<evidence type="ECO:0000313" key="3">
    <source>
        <dbReference type="EMBL" id="KAK0503353.1"/>
    </source>
</evidence>
<keyword evidence="2" id="KW-0812">Transmembrane</keyword>
<keyword evidence="2" id="KW-1133">Transmembrane helix</keyword>
<dbReference type="AlphaFoldDB" id="A0AA39UU48"/>
<dbReference type="EMBL" id="JAUEPU010000004">
    <property type="protein sequence ID" value="KAK0503353.1"/>
    <property type="molecule type" value="Genomic_DNA"/>
</dbReference>
<feature type="transmembrane region" description="Helical" evidence="2">
    <location>
        <begin position="168"/>
        <end position="191"/>
    </location>
</feature>
<proteinExistence type="predicted"/>
<feature type="region of interest" description="Disordered" evidence="1">
    <location>
        <begin position="139"/>
        <end position="160"/>
    </location>
</feature>
<protein>
    <submittedName>
        <fullName evidence="3">Uncharacterized protein</fullName>
    </submittedName>
</protein>
<reference evidence="3" key="1">
    <citation type="submission" date="2023-06" db="EMBL/GenBank/DDBJ databases">
        <authorList>
            <consortium name="Lawrence Berkeley National Laboratory"/>
            <person name="Ahrendt S."/>
            <person name="Sahu N."/>
            <person name="Indic B."/>
            <person name="Wong-Bajracharya J."/>
            <person name="Merenyi Z."/>
            <person name="Ke H.-M."/>
            <person name="Monk M."/>
            <person name="Kocsube S."/>
            <person name="Drula E."/>
            <person name="Lipzen A."/>
            <person name="Balint B."/>
            <person name="Henrissat B."/>
            <person name="Andreopoulos B."/>
            <person name="Martin F.M."/>
            <person name="Harder C.B."/>
            <person name="Rigling D."/>
            <person name="Ford K.L."/>
            <person name="Foster G.D."/>
            <person name="Pangilinan J."/>
            <person name="Papanicolaou A."/>
            <person name="Barry K."/>
            <person name="LaButti K."/>
            <person name="Viragh M."/>
            <person name="Koriabine M."/>
            <person name="Yan M."/>
            <person name="Riley R."/>
            <person name="Champramary S."/>
            <person name="Plett K.L."/>
            <person name="Tsai I.J."/>
            <person name="Slot J."/>
            <person name="Sipos G."/>
            <person name="Plett J."/>
            <person name="Nagy L.G."/>
            <person name="Grigoriev I.V."/>
        </authorList>
    </citation>
    <scope>NUCLEOTIDE SEQUENCE</scope>
    <source>
        <strain evidence="3">HWK02</strain>
    </source>
</reference>
<organism evidence="3 4">
    <name type="scientific">Armillaria luteobubalina</name>
    <dbReference type="NCBI Taxonomy" id="153913"/>
    <lineage>
        <taxon>Eukaryota</taxon>
        <taxon>Fungi</taxon>
        <taxon>Dikarya</taxon>
        <taxon>Basidiomycota</taxon>
        <taxon>Agaricomycotina</taxon>
        <taxon>Agaricomycetes</taxon>
        <taxon>Agaricomycetidae</taxon>
        <taxon>Agaricales</taxon>
        <taxon>Marasmiineae</taxon>
        <taxon>Physalacriaceae</taxon>
        <taxon>Armillaria</taxon>
    </lineage>
</organism>
<name>A0AA39UU48_9AGAR</name>
<gene>
    <name evidence="3" type="ORF">EDD18DRAFT_629649</name>
</gene>
<comment type="caution">
    <text evidence="3">The sequence shown here is derived from an EMBL/GenBank/DDBJ whole genome shotgun (WGS) entry which is preliminary data.</text>
</comment>
<keyword evidence="2" id="KW-0472">Membrane</keyword>
<evidence type="ECO:0000256" key="2">
    <source>
        <dbReference type="SAM" id="Phobius"/>
    </source>
</evidence>
<evidence type="ECO:0000313" key="4">
    <source>
        <dbReference type="Proteomes" id="UP001175228"/>
    </source>
</evidence>
<evidence type="ECO:0000256" key="1">
    <source>
        <dbReference type="SAM" id="MobiDB-lite"/>
    </source>
</evidence>
<dbReference type="Proteomes" id="UP001175228">
    <property type="component" value="Unassembled WGS sequence"/>
</dbReference>
<sequence>MRALATVCGPASMTESFFGSFAVSFFEARNLKISLYRFQFSLHHSFLLEMPCYRSRKRFVPPYTPTCNETRQNPSSSVHVPAGDLSYATRHRPYYHSHRFTFAPGNVDLPVPRTPVIVPRDVLTSTLNDLDDEFELDNEVEVSDEENEFDTGEEEGGDEDENVVEVNYIALLSLAYYISPILLAFLLWVFYF</sequence>